<protein>
    <submittedName>
        <fullName evidence="7">Uncharacterized membrane protein YckC, RDD family</fullName>
    </submittedName>
</protein>
<dbReference type="EMBL" id="FNIT01000003">
    <property type="protein sequence ID" value="SDO09970.1"/>
    <property type="molecule type" value="Genomic_DNA"/>
</dbReference>
<evidence type="ECO:0000313" key="7">
    <source>
        <dbReference type="EMBL" id="SDO09970.1"/>
    </source>
</evidence>
<sequence>MTATDTLRTQPGAWLQQPAAYRGVRTRRVFGFLFDYAMVLILCVPAFVLVTILGLLTLGLGWGLYGILLPLVAIPYVAFTLGGDAQATPGMRVVGIRLERNDGGRVDPALAVAHTILFWVGNVATGGFILLVGLFTPRKQLVQDLLLGTVVVRRAP</sequence>
<feature type="domain" description="RDD" evidence="6">
    <location>
        <begin position="26"/>
        <end position="147"/>
    </location>
</feature>
<evidence type="ECO:0000259" key="6">
    <source>
        <dbReference type="Pfam" id="PF06271"/>
    </source>
</evidence>
<dbReference type="InterPro" id="IPR010432">
    <property type="entry name" value="RDD"/>
</dbReference>
<keyword evidence="3 5" id="KW-1133">Transmembrane helix</keyword>
<gene>
    <name evidence="7" type="ORF">SAMN05192530_103310</name>
</gene>
<dbReference type="RefSeq" id="WP_090672711.1">
    <property type="nucleotide sequence ID" value="NZ_FNIT01000003.1"/>
</dbReference>
<dbReference type="Pfam" id="PF06271">
    <property type="entry name" value="RDD"/>
    <property type="match status" value="1"/>
</dbReference>
<dbReference type="GO" id="GO:0016020">
    <property type="term" value="C:membrane"/>
    <property type="evidence" value="ECO:0007669"/>
    <property type="project" value="UniProtKB-SubCell"/>
</dbReference>
<feature type="transmembrane region" description="Helical" evidence="5">
    <location>
        <begin position="62"/>
        <end position="82"/>
    </location>
</feature>
<dbReference type="AlphaFoldDB" id="A0A1H0GSY3"/>
<proteinExistence type="predicted"/>
<evidence type="ECO:0000256" key="5">
    <source>
        <dbReference type="SAM" id="Phobius"/>
    </source>
</evidence>
<evidence type="ECO:0000256" key="1">
    <source>
        <dbReference type="ARBA" id="ARBA00004141"/>
    </source>
</evidence>
<comment type="subcellular location">
    <subcellularLocation>
        <location evidence="1">Membrane</location>
        <topology evidence="1">Multi-pass membrane protein</topology>
    </subcellularLocation>
</comment>
<name>A0A1H0GSY3_9HYPH</name>
<evidence type="ECO:0000313" key="8">
    <source>
        <dbReference type="Proteomes" id="UP000198793"/>
    </source>
</evidence>
<feature type="transmembrane region" description="Helical" evidence="5">
    <location>
        <begin position="32"/>
        <end position="56"/>
    </location>
</feature>
<evidence type="ECO:0000256" key="4">
    <source>
        <dbReference type="ARBA" id="ARBA00023136"/>
    </source>
</evidence>
<accession>A0A1H0GSY3</accession>
<organism evidence="7 8">
    <name type="scientific">Aureimonas jatrophae</name>
    <dbReference type="NCBI Taxonomy" id="1166073"/>
    <lineage>
        <taxon>Bacteria</taxon>
        <taxon>Pseudomonadati</taxon>
        <taxon>Pseudomonadota</taxon>
        <taxon>Alphaproteobacteria</taxon>
        <taxon>Hyphomicrobiales</taxon>
        <taxon>Aurantimonadaceae</taxon>
        <taxon>Aureimonas</taxon>
    </lineage>
</organism>
<dbReference type="OrthoDB" id="7270324at2"/>
<feature type="transmembrane region" description="Helical" evidence="5">
    <location>
        <begin position="109"/>
        <end position="135"/>
    </location>
</feature>
<reference evidence="7 8" key="1">
    <citation type="submission" date="2016-10" db="EMBL/GenBank/DDBJ databases">
        <authorList>
            <person name="de Groot N.N."/>
        </authorList>
    </citation>
    <scope>NUCLEOTIDE SEQUENCE [LARGE SCALE GENOMIC DNA]</scope>
    <source>
        <strain evidence="8">L7-484,KACC 16230,DSM 25025</strain>
    </source>
</reference>
<keyword evidence="2 5" id="KW-0812">Transmembrane</keyword>
<evidence type="ECO:0000256" key="2">
    <source>
        <dbReference type="ARBA" id="ARBA00022692"/>
    </source>
</evidence>
<evidence type="ECO:0000256" key="3">
    <source>
        <dbReference type="ARBA" id="ARBA00022989"/>
    </source>
</evidence>
<dbReference type="Proteomes" id="UP000198793">
    <property type="component" value="Unassembled WGS sequence"/>
</dbReference>
<keyword evidence="4 5" id="KW-0472">Membrane</keyword>
<dbReference type="STRING" id="1166073.SAMN05192530_103310"/>
<keyword evidence="8" id="KW-1185">Reference proteome</keyword>